<feature type="chain" id="PRO_5035206181" description="Ig-like domain-containing protein" evidence="2">
    <location>
        <begin position="22"/>
        <end position="258"/>
    </location>
</feature>
<evidence type="ECO:0008006" key="5">
    <source>
        <dbReference type="Google" id="ProtNLM"/>
    </source>
</evidence>
<evidence type="ECO:0000313" key="4">
    <source>
        <dbReference type="Proteomes" id="UP000748531"/>
    </source>
</evidence>
<sequence>MFCICLGTKFVTICFLIQSLGKSSCLIRTSRLPRDEVTEGCSDGPNGGLLMSIPFKIPSHPQKSFTESMAEFSPSSNQFIHPKTESVSKTRNLRTRSGSSKMDSVEDPLVDWKPQRLYKRFADKTPSSENTLRIEVSPPTDKPIRTGFSIRIRCILDIVKRPTVSTTFVLLRQPFGEHHAHPIEQATQIGPRESSSQRMEKEFSVILTEKDNRATFFCEVVSSGSQTNVMRSSGQYYNVTCEFPCLNKFKLVITNAIF</sequence>
<feature type="region of interest" description="Disordered" evidence="1">
    <location>
        <begin position="73"/>
        <end position="106"/>
    </location>
</feature>
<feature type="compositionally biased region" description="Polar residues" evidence="1">
    <location>
        <begin position="89"/>
        <end position="102"/>
    </location>
</feature>
<dbReference type="EMBL" id="LUCH01001763">
    <property type="protein sequence ID" value="KAF5402523.1"/>
    <property type="molecule type" value="Genomic_DNA"/>
</dbReference>
<name>A0A8J4T9X4_9TREM</name>
<gene>
    <name evidence="3" type="ORF">PHET_04186</name>
</gene>
<dbReference type="OrthoDB" id="10303196at2759"/>
<keyword evidence="2" id="KW-0732">Signal</keyword>
<evidence type="ECO:0000256" key="1">
    <source>
        <dbReference type="SAM" id="MobiDB-lite"/>
    </source>
</evidence>
<evidence type="ECO:0000313" key="3">
    <source>
        <dbReference type="EMBL" id="KAF5402523.1"/>
    </source>
</evidence>
<feature type="signal peptide" evidence="2">
    <location>
        <begin position="1"/>
        <end position="21"/>
    </location>
</feature>
<dbReference type="Proteomes" id="UP000748531">
    <property type="component" value="Unassembled WGS sequence"/>
</dbReference>
<protein>
    <recommendedName>
        <fullName evidence="5">Ig-like domain-containing protein</fullName>
    </recommendedName>
</protein>
<dbReference type="AlphaFoldDB" id="A0A8J4T9X4"/>
<accession>A0A8J4T9X4</accession>
<proteinExistence type="predicted"/>
<organism evidence="3 4">
    <name type="scientific">Paragonimus heterotremus</name>
    <dbReference type="NCBI Taxonomy" id="100268"/>
    <lineage>
        <taxon>Eukaryota</taxon>
        <taxon>Metazoa</taxon>
        <taxon>Spiralia</taxon>
        <taxon>Lophotrochozoa</taxon>
        <taxon>Platyhelminthes</taxon>
        <taxon>Trematoda</taxon>
        <taxon>Digenea</taxon>
        <taxon>Plagiorchiida</taxon>
        <taxon>Troglotremata</taxon>
        <taxon>Troglotrematidae</taxon>
        <taxon>Paragonimus</taxon>
    </lineage>
</organism>
<evidence type="ECO:0000256" key="2">
    <source>
        <dbReference type="SAM" id="SignalP"/>
    </source>
</evidence>
<keyword evidence="4" id="KW-1185">Reference proteome</keyword>
<reference evidence="3" key="1">
    <citation type="submission" date="2019-05" db="EMBL/GenBank/DDBJ databases">
        <title>Annotation for the trematode Paragonimus heterotremus.</title>
        <authorList>
            <person name="Choi Y.-J."/>
        </authorList>
    </citation>
    <scope>NUCLEOTIDE SEQUENCE</scope>
    <source>
        <strain evidence="3">LC</strain>
    </source>
</reference>
<comment type="caution">
    <text evidence="3">The sequence shown here is derived from an EMBL/GenBank/DDBJ whole genome shotgun (WGS) entry which is preliminary data.</text>
</comment>